<dbReference type="Proteomes" id="UP001149165">
    <property type="component" value="Unassembled WGS sequence"/>
</dbReference>
<comment type="caution">
    <text evidence="1">The sequence shown here is derived from an EMBL/GenBank/DDBJ whole genome shotgun (WGS) entry which is preliminary data.</text>
</comment>
<reference evidence="1" key="1">
    <citation type="submission" date="2022-11" db="EMBL/GenBank/DDBJ databases">
        <authorList>
            <person name="Petersen C."/>
        </authorList>
    </citation>
    <scope>NUCLEOTIDE SEQUENCE</scope>
    <source>
        <strain evidence="1">IBT 30069</strain>
    </source>
</reference>
<accession>A0A9W9ETC0</accession>
<protein>
    <submittedName>
        <fullName evidence="1">Uncharacterized protein</fullName>
    </submittedName>
</protein>
<evidence type="ECO:0000313" key="2">
    <source>
        <dbReference type="Proteomes" id="UP001149165"/>
    </source>
</evidence>
<sequence>MNSDPNSIDNNNTYLNSQIERTTANEEHVEFPVEVPSTFSTGPDLVLTDDQLRQAFYFRRVTHRIIDPSGKYWRVSGYLRAKDYHFLFELEEAVDGTLQYRHSIEALHANVGMKWEEIGRSFHDRNGHYHVPQRGGNERDLRTESTFQPEPRAELEGQTLEEYNAGSLQLNENYLLNYGEISPLWSSNLPPSEFSPEKAVCL</sequence>
<gene>
    <name evidence="1" type="ORF">N7456_011258</name>
</gene>
<dbReference type="OrthoDB" id="10536885at2759"/>
<name>A0A9W9ETC0_9EURO</name>
<reference evidence="1" key="2">
    <citation type="journal article" date="2023" name="IMA Fungus">
        <title>Comparative genomic study of the Penicillium genus elucidates a diverse pangenome and 15 lateral gene transfer events.</title>
        <authorList>
            <person name="Petersen C."/>
            <person name="Sorensen T."/>
            <person name="Nielsen M.R."/>
            <person name="Sondergaard T.E."/>
            <person name="Sorensen J.L."/>
            <person name="Fitzpatrick D.A."/>
            <person name="Frisvad J.C."/>
            <person name="Nielsen K.L."/>
        </authorList>
    </citation>
    <scope>NUCLEOTIDE SEQUENCE</scope>
    <source>
        <strain evidence="1">IBT 30069</strain>
    </source>
</reference>
<dbReference type="EMBL" id="JAPQKH010000007">
    <property type="protein sequence ID" value="KAJ5087642.1"/>
    <property type="molecule type" value="Genomic_DNA"/>
</dbReference>
<keyword evidence="2" id="KW-1185">Reference proteome</keyword>
<organism evidence="1 2">
    <name type="scientific">Penicillium angulare</name>
    <dbReference type="NCBI Taxonomy" id="116970"/>
    <lineage>
        <taxon>Eukaryota</taxon>
        <taxon>Fungi</taxon>
        <taxon>Dikarya</taxon>
        <taxon>Ascomycota</taxon>
        <taxon>Pezizomycotina</taxon>
        <taxon>Eurotiomycetes</taxon>
        <taxon>Eurotiomycetidae</taxon>
        <taxon>Eurotiales</taxon>
        <taxon>Aspergillaceae</taxon>
        <taxon>Penicillium</taxon>
    </lineage>
</organism>
<evidence type="ECO:0000313" key="1">
    <source>
        <dbReference type="EMBL" id="KAJ5087642.1"/>
    </source>
</evidence>
<dbReference type="AlphaFoldDB" id="A0A9W9ETC0"/>
<proteinExistence type="predicted"/>